<dbReference type="Proteomes" id="UP000305729">
    <property type="component" value="Chromosome 1"/>
</dbReference>
<organism evidence="1 2">
    <name type="scientific">Pseudoalteromonas rubra</name>
    <dbReference type="NCBI Taxonomy" id="43658"/>
    <lineage>
        <taxon>Bacteria</taxon>
        <taxon>Pseudomonadati</taxon>
        <taxon>Pseudomonadota</taxon>
        <taxon>Gammaproteobacteria</taxon>
        <taxon>Alteromonadales</taxon>
        <taxon>Pseudoalteromonadaceae</taxon>
        <taxon>Pseudoalteromonas</taxon>
    </lineage>
</organism>
<name>A0A5S3V0I1_9GAMM</name>
<evidence type="ECO:0000313" key="2">
    <source>
        <dbReference type="Proteomes" id="UP000305729"/>
    </source>
</evidence>
<dbReference type="RefSeq" id="WP_138537636.1">
    <property type="nucleotide sequence ID" value="NZ_CP045429.1"/>
</dbReference>
<gene>
    <name evidence="1" type="ORF">CWC22_013885</name>
</gene>
<dbReference type="STRING" id="43658.AT705_06560"/>
<sequence length="240" mass="26844">MAKYTNKAHTSQDTTVAVTDMIQAIHSHNLARIKHCYEQATDTQRTAQLRHCFEAASNHTSNYEHYQNITAHCISQHGLPTGVIAGINTTERVDFFMPALQAASAFNATNHQGNTFLHCLFANPANPLPPFNYIRSLLLFERNESLAEALIVRNHQGFNALEVYLSFNPLPHELPQHELTAWLALCEALRTLNGVNNDNLNKVMAHLSGPNMEGMPGNQHRLTLIASYYQVPVSSLSRMN</sequence>
<evidence type="ECO:0000313" key="1">
    <source>
        <dbReference type="EMBL" id="QPB84022.1"/>
    </source>
</evidence>
<proteinExistence type="predicted"/>
<accession>A0A5S3V0I1</accession>
<dbReference type="EMBL" id="CP045429">
    <property type="protein sequence ID" value="QPB84022.1"/>
    <property type="molecule type" value="Genomic_DNA"/>
</dbReference>
<reference evidence="1 2" key="1">
    <citation type="submission" date="2019-10" db="EMBL/GenBank/DDBJ databases">
        <title>Pseudoalteromonas rubra S4059.</title>
        <authorList>
            <person name="Paulsen S."/>
            <person name="Wang X."/>
        </authorList>
    </citation>
    <scope>NUCLEOTIDE SEQUENCE [LARGE SCALE GENOMIC DNA]</scope>
    <source>
        <strain evidence="1 2">S4059</strain>
    </source>
</reference>
<protein>
    <submittedName>
        <fullName evidence="1">Uncharacterized protein</fullName>
    </submittedName>
</protein>
<dbReference type="AlphaFoldDB" id="A0A5S3V0I1"/>